<evidence type="ECO:0000259" key="1">
    <source>
        <dbReference type="Pfam" id="PF12697"/>
    </source>
</evidence>
<protein>
    <submittedName>
        <fullName evidence="2">Alpha/beta hydrolase</fullName>
    </submittedName>
</protein>
<dbReference type="Proteomes" id="UP000427820">
    <property type="component" value="Chromosome"/>
</dbReference>
<keyword evidence="2" id="KW-0378">Hydrolase</keyword>
<dbReference type="PROSITE" id="PS51257">
    <property type="entry name" value="PROKAR_LIPOPROTEIN"/>
    <property type="match status" value="1"/>
</dbReference>
<gene>
    <name evidence="2" type="ORF">D3795_00270</name>
</gene>
<dbReference type="GO" id="GO:0016787">
    <property type="term" value="F:hydrolase activity"/>
    <property type="evidence" value="ECO:0007669"/>
    <property type="project" value="UniProtKB-KW"/>
</dbReference>
<dbReference type="SUPFAM" id="SSF53474">
    <property type="entry name" value="alpha/beta-Hydrolases"/>
    <property type="match status" value="1"/>
</dbReference>
<dbReference type="KEGG" id="panm:D3795_00270"/>
<evidence type="ECO:0000313" key="3">
    <source>
        <dbReference type="Proteomes" id="UP000427820"/>
    </source>
</evidence>
<dbReference type="InterPro" id="IPR029058">
    <property type="entry name" value="AB_hydrolase_fold"/>
</dbReference>
<feature type="domain" description="AB hydrolase-1" evidence="1">
    <location>
        <begin position="79"/>
        <end position="350"/>
    </location>
</feature>
<accession>A0AA92EP60</accession>
<reference evidence="2 3" key="1">
    <citation type="submission" date="2018-09" db="EMBL/GenBank/DDBJ databases">
        <title>Whole genome sequencing of Idiomarina andamanensis W-5T (LMG 29773T= JCM 31645T).</title>
        <authorList>
            <person name="Das S.K."/>
        </authorList>
    </citation>
    <scope>NUCLEOTIDE SEQUENCE [LARGE SCALE GENOMIC DNA]</scope>
    <source>
        <strain evidence="2 3">W-5T</strain>
    </source>
</reference>
<keyword evidence="3" id="KW-1185">Reference proteome</keyword>
<dbReference type="Gene3D" id="3.40.50.1820">
    <property type="entry name" value="alpha/beta hydrolase"/>
    <property type="match status" value="1"/>
</dbReference>
<dbReference type="EMBL" id="CP032551">
    <property type="protein sequence ID" value="QGT94717.1"/>
    <property type="molecule type" value="Genomic_DNA"/>
</dbReference>
<sequence length="362" mass="40533">MGRIINIFVAFMLVLGLLSCQVPDSETKASVIDESSQEIPHSFVMAEQSELPEHSRLVETSAGQFHVRAMGLNNPGPAVILLAGPNYNYHSDSAWFAALQPLLAEQYRVYSVDRLGNAFSSSSDDLSYRRFADDLALVMQQLDEPNLTVVAFASASISARWFYELHGEQFDIQAMLYIDPDIPLAHSLSLYQGYPANWYRDNLATLLPHLAAGNWTERTKDKLDAEYQQIRQWAGEYGTAVDWRYLEQIMQQRLLISHQQARALEIAAYIADLDGYATLPMITAIPVSVIDSDFEQQDIAAAADDAELLAALQKWQQEGSTWSVNQAAVSNGQYIPLTGSDHMVPLQQPQIIQHALEWLLNQ</sequence>
<dbReference type="Pfam" id="PF12697">
    <property type="entry name" value="Abhydrolase_6"/>
    <property type="match status" value="1"/>
</dbReference>
<dbReference type="AlphaFoldDB" id="A0AA92EP60"/>
<proteinExistence type="predicted"/>
<name>A0AA92EP60_9GAMM</name>
<organism evidence="2 3">
    <name type="scientific">Pseudidiomarina andamanensis</name>
    <dbReference type="NCBI Taxonomy" id="1940690"/>
    <lineage>
        <taxon>Bacteria</taxon>
        <taxon>Pseudomonadati</taxon>
        <taxon>Pseudomonadota</taxon>
        <taxon>Gammaproteobacteria</taxon>
        <taxon>Alteromonadales</taxon>
        <taxon>Idiomarinaceae</taxon>
        <taxon>Pseudidiomarina</taxon>
    </lineage>
</organism>
<evidence type="ECO:0000313" key="2">
    <source>
        <dbReference type="EMBL" id="QGT94717.1"/>
    </source>
</evidence>
<dbReference type="InterPro" id="IPR000073">
    <property type="entry name" value="AB_hydrolase_1"/>
</dbReference>
<dbReference type="RefSeq" id="WP_156265648.1">
    <property type="nucleotide sequence ID" value="NZ_CP032551.1"/>
</dbReference>